<dbReference type="InterPro" id="IPR000847">
    <property type="entry name" value="LysR_HTH_N"/>
</dbReference>
<dbReference type="InterPro" id="IPR036388">
    <property type="entry name" value="WH-like_DNA-bd_sf"/>
</dbReference>
<name>X5MNY7_9HYPH</name>
<dbReference type="InterPro" id="IPR036390">
    <property type="entry name" value="WH_DNA-bd_sf"/>
</dbReference>
<dbReference type="Pfam" id="PF00126">
    <property type="entry name" value="HTH_1"/>
    <property type="match status" value="1"/>
</dbReference>
<dbReference type="RefSeq" id="WP_244442944.1">
    <property type="nucleotide sequence ID" value="NZ_HG966617.1"/>
</dbReference>
<dbReference type="PROSITE" id="PS50931">
    <property type="entry name" value="HTH_LYSR"/>
    <property type="match status" value="1"/>
</dbReference>
<dbReference type="GO" id="GO:0006351">
    <property type="term" value="P:DNA-templated transcription"/>
    <property type="evidence" value="ECO:0007669"/>
    <property type="project" value="TreeGrafter"/>
</dbReference>
<evidence type="ECO:0000256" key="4">
    <source>
        <dbReference type="ARBA" id="ARBA00023163"/>
    </source>
</evidence>
<dbReference type="Pfam" id="PF03466">
    <property type="entry name" value="LysR_substrate"/>
    <property type="match status" value="1"/>
</dbReference>
<organism evidence="6 7">
    <name type="scientific">Candidatus Phaeomarinibacter ectocarpi</name>
    <dbReference type="NCBI Taxonomy" id="1458461"/>
    <lineage>
        <taxon>Bacteria</taxon>
        <taxon>Pseudomonadati</taxon>
        <taxon>Pseudomonadota</taxon>
        <taxon>Alphaproteobacteria</taxon>
        <taxon>Hyphomicrobiales</taxon>
        <taxon>Parvibaculaceae</taxon>
        <taxon>Candidatus Phaeomarinibacter</taxon>
    </lineage>
</organism>
<evidence type="ECO:0000259" key="5">
    <source>
        <dbReference type="PROSITE" id="PS50931"/>
    </source>
</evidence>
<keyword evidence="2" id="KW-0805">Transcription regulation</keyword>
<dbReference type="Gene3D" id="3.40.190.290">
    <property type="match status" value="1"/>
</dbReference>
<dbReference type="PRINTS" id="PR00039">
    <property type="entry name" value="HTHLYSR"/>
</dbReference>
<protein>
    <submittedName>
        <fullName evidence="6">Transcriptional regulator lysR family</fullName>
    </submittedName>
</protein>
<sequence>MSWDHWRSFLAVLDTGSLSGAADRLGLTQPTLGRHIEALEAGLETSLFVRSVRGLTPTDMALSLRPHAEAMQSAAAALVRSASAPAQALSGTIRLTVSEFMGAHVIPGILAPFVEEHPDIAVELVLSDHTDNLSAREADIAVRMVAPTQDALVGLRLGTVRVALYAHKSYVAKHGIPQSLSDDASGHRFIGFDKQAWVMEPLQEAGYPIARDFFSLRTDRDAAQVALLKAGAGISGCHMPLGNNDPDLVPVLHDAFGFDLEMWLVMHEDLRRVTRMRALFDHLDQGLRSYLKM</sequence>
<dbReference type="Gene3D" id="1.10.10.10">
    <property type="entry name" value="Winged helix-like DNA-binding domain superfamily/Winged helix DNA-binding domain"/>
    <property type="match status" value="1"/>
</dbReference>
<gene>
    <name evidence="6" type="ORF">BN1012_Phect2398</name>
</gene>
<evidence type="ECO:0000313" key="7">
    <source>
        <dbReference type="Proteomes" id="UP000032160"/>
    </source>
</evidence>
<keyword evidence="4" id="KW-0804">Transcription</keyword>
<accession>X5MNY7</accession>
<dbReference type="InterPro" id="IPR005119">
    <property type="entry name" value="LysR_subst-bd"/>
</dbReference>
<reference evidence="6 7" key="1">
    <citation type="journal article" date="2014" name="Front. Genet.">
        <title>Genome and metabolic network of "Candidatus Phaeomarinobacter ectocarpi" Ec32, a new candidate genus of Alphaproteobacteria frequently associated with brown algae.</title>
        <authorList>
            <person name="Dittami S.M."/>
            <person name="Barbeyron T."/>
            <person name="Boyen C."/>
            <person name="Cambefort J."/>
            <person name="Collet G."/>
            <person name="Delage L."/>
            <person name="Gobet A."/>
            <person name="Groisillier A."/>
            <person name="Leblanc C."/>
            <person name="Michel G."/>
            <person name="Scornet D."/>
            <person name="Siegel A."/>
            <person name="Tapia J.E."/>
            <person name="Tonon T."/>
        </authorList>
    </citation>
    <scope>NUCLEOTIDE SEQUENCE [LARGE SCALE GENOMIC DNA]</scope>
    <source>
        <strain evidence="6 7">Ec32</strain>
    </source>
</reference>
<feature type="domain" description="HTH lysR-type" evidence="5">
    <location>
        <begin position="1"/>
        <end position="58"/>
    </location>
</feature>
<dbReference type="PANTHER" id="PTHR30537:SF3">
    <property type="entry name" value="TRANSCRIPTIONAL REGULATORY PROTEIN"/>
    <property type="match status" value="1"/>
</dbReference>
<dbReference type="EMBL" id="HG966617">
    <property type="protein sequence ID" value="CDO60611.1"/>
    <property type="molecule type" value="Genomic_DNA"/>
</dbReference>
<dbReference type="Proteomes" id="UP000032160">
    <property type="component" value="Chromosome I"/>
</dbReference>
<evidence type="ECO:0000256" key="1">
    <source>
        <dbReference type="ARBA" id="ARBA00009437"/>
    </source>
</evidence>
<dbReference type="GO" id="GO:0043565">
    <property type="term" value="F:sequence-specific DNA binding"/>
    <property type="evidence" value="ECO:0007669"/>
    <property type="project" value="TreeGrafter"/>
</dbReference>
<dbReference type="PANTHER" id="PTHR30537">
    <property type="entry name" value="HTH-TYPE TRANSCRIPTIONAL REGULATOR"/>
    <property type="match status" value="1"/>
</dbReference>
<dbReference type="InterPro" id="IPR058163">
    <property type="entry name" value="LysR-type_TF_proteobact-type"/>
</dbReference>
<dbReference type="GO" id="GO:0003700">
    <property type="term" value="F:DNA-binding transcription factor activity"/>
    <property type="evidence" value="ECO:0007669"/>
    <property type="project" value="InterPro"/>
</dbReference>
<evidence type="ECO:0000313" key="6">
    <source>
        <dbReference type="EMBL" id="CDO60611.1"/>
    </source>
</evidence>
<dbReference type="SUPFAM" id="SSF53850">
    <property type="entry name" value="Periplasmic binding protein-like II"/>
    <property type="match status" value="1"/>
</dbReference>
<proteinExistence type="inferred from homology"/>
<keyword evidence="7" id="KW-1185">Reference proteome</keyword>
<evidence type="ECO:0000256" key="2">
    <source>
        <dbReference type="ARBA" id="ARBA00023015"/>
    </source>
</evidence>
<dbReference type="HOGENOM" id="CLU_039613_2_0_5"/>
<dbReference type="PATRIC" id="fig|1458461.3.peg.2404"/>
<keyword evidence="3" id="KW-0238">DNA-binding</keyword>
<comment type="similarity">
    <text evidence="1">Belongs to the LysR transcriptional regulatory family.</text>
</comment>
<dbReference type="STRING" id="1458461.BN1012_Phect2398"/>
<dbReference type="SUPFAM" id="SSF46785">
    <property type="entry name" value="Winged helix' DNA-binding domain"/>
    <property type="match status" value="1"/>
</dbReference>
<evidence type="ECO:0000256" key="3">
    <source>
        <dbReference type="ARBA" id="ARBA00023125"/>
    </source>
</evidence>
<dbReference type="AlphaFoldDB" id="X5MNY7"/>
<dbReference type="KEGG" id="pect:BN1012_Phect2398"/>